<feature type="compositionally biased region" description="Acidic residues" evidence="4">
    <location>
        <begin position="167"/>
        <end position="176"/>
    </location>
</feature>
<feature type="compositionally biased region" description="Acidic residues" evidence="4">
    <location>
        <begin position="111"/>
        <end position="121"/>
    </location>
</feature>
<dbReference type="KEGG" id="mtar:DF168_00428"/>
<reference evidence="5 6" key="1">
    <citation type="submission" date="2018-06" db="EMBL/GenBank/DDBJ databases">
        <title>Draft Genome Sequence of a Novel Marine Bacterium Related to the Verrucomicrobia.</title>
        <authorList>
            <person name="Vosseberg J."/>
            <person name="Martijn J."/>
            <person name="Ettema T.J.G."/>
        </authorList>
    </citation>
    <scope>NUCLEOTIDE SEQUENCE [LARGE SCALE GENOMIC DNA]</scope>
    <source>
        <strain evidence="5">TARA_B100001123</strain>
    </source>
</reference>
<dbReference type="GO" id="GO:0006412">
    <property type="term" value="P:translation"/>
    <property type="evidence" value="ECO:0007669"/>
    <property type="project" value="UniProtKB-UniRule"/>
</dbReference>
<accession>A0A2Z4AH09</accession>
<evidence type="ECO:0000256" key="4">
    <source>
        <dbReference type="SAM" id="MobiDB-lite"/>
    </source>
</evidence>
<dbReference type="GO" id="GO:0003735">
    <property type="term" value="F:structural constituent of ribosome"/>
    <property type="evidence" value="ECO:0007669"/>
    <property type="project" value="InterPro"/>
</dbReference>
<dbReference type="InterPro" id="IPR000307">
    <property type="entry name" value="Ribosomal_bS16"/>
</dbReference>
<dbReference type="GO" id="GO:0005737">
    <property type="term" value="C:cytoplasm"/>
    <property type="evidence" value="ECO:0007669"/>
    <property type="project" value="UniProtKB-ARBA"/>
</dbReference>
<dbReference type="EMBL" id="CP029803">
    <property type="protein sequence ID" value="AWT59247.1"/>
    <property type="molecule type" value="Genomic_DNA"/>
</dbReference>
<evidence type="ECO:0000313" key="6">
    <source>
        <dbReference type="Proteomes" id="UP000247465"/>
    </source>
</evidence>
<organism evidence="5 6">
    <name type="scientific">Candidatus Moanibacter tarae</name>
    <dbReference type="NCBI Taxonomy" id="2200854"/>
    <lineage>
        <taxon>Bacteria</taxon>
        <taxon>Pseudomonadati</taxon>
        <taxon>Verrucomicrobiota</taxon>
        <taxon>Opitutia</taxon>
        <taxon>Puniceicoccales</taxon>
        <taxon>Puniceicoccales incertae sedis</taxon>
        <taxon>Candidatus Moanibacter</taxon>
    </lineage>
</organism>
<dbReference type="SUPFAM" id="SSF54565">
    <property type="entry name" value="Ribosomal protein S16"/>
    <property type="match status" value="1"/>
</dbReference>
<dbReference type="Proteomes" id="UP000247465">
    <property type="component" value="Chromosome"/>
</dbReference>
<dbReference type="HAMAP" id="MF_00385">
    <property type="entry name" value="Ribosomal_bS16"/>
    <property type="match status" value="1"/>
</dbReference>
<proteinExistence type="inferred from homology"/>
<evidence type="ECO:0000313" key="5">
    <source>
        <dbReference type="EMBL" id="AWT59247.1"/>
    </source>
</evidence>
<dbReference type="NCBIfam" id="TIGR00002">
    <property type="entry name" value="S16"/>
    <property type="match status" value="1"/>
</dbReference>
<protein>
    <recommendedName>
        <fullName evidence="3">Small ribosomal subunit protein bS16</fullName>
    </recommendedName>
</protein>
<feature type="region of interest" description="Disordered" evidence="4">
    <location>
        <begin position="81"/>
        <end position="176"/>
    </location>
</feature>
<sequence length="176" mass="19613">MSVKLRMQRRGARHAAHYRIVAADSRSPRDGRYIELLGVYNPRGKEPEDELRLNLVRVEHWLSVGALPSDSVCSMIKRARRQPNEPLEELEEETGRVDSNSSEGKKAIEETLAEETTEAIAEDPVSVEKDGENSGDVVSDSVAKSTEEVVAETVDEAFVESEKSDNQEEDEEKSVS</sequence>
<gene>
    <name evidence="3 5" type="primary">rpsP</name>
    <name evidence="5" type="ORF">DF168_00428</name>
</gene>
<dbReference type="Pfam" id="PF00886">
    <property type="entry name" value="Ribosomal_S16"/>
    <property type="match status" value="1"/>
</dbReference>
<feature type="compositionally biased region" description="Acidic residues" evidence="4">
    <location>
        <begin position="149"/>
        <end position="159"/>
    </location>
</feature>
<comment type="similarity">
    <text evidence="3">Belongs to the bacterial ribosomal protein bS16 family.</text>
</comment>
<dbReference type="AlphaFoldDB" id="A0A2Z4AH09"/>
<keyword evidence="1 3" id="KW-0689">Ribosomal protein</keyword>
<evidence type="ECO:0000256" key="3">
    <source>
        <dbReference type="HAMAP-Rule" id="MF_00385"/>
    </source>
</evidence>
<dbReference type="GO" id="GO:0015935">
    <property type="term" value="C:small ribosomal subunit"/>
    <property type="evidence" value="ECO:0007669"/>
    <property type="project" value="TreeGrafter"/>
</dbReference>
<dbReference type="Gene3D" id="3.30.1320.10">
    <property type="match status" value="1"/>
</dbReference>
<name>A0A2Z4AH09_9BACT</name>
<dbReference type="PANTHER" id="PTHR12919">
    <property type="entry name" value="30S RIBOSOMAL PROTEIN S16"/>
    <property type="match status" value="1"/>
</dbReference>
<keyword evidence="2 3" id="KW-0687">Ribonucleoprotein</keyword>
<evidence type="ECO:0000256" key="2">
    <source>
        <dbReference type="ARBA" id="ARBA00023274"/>
    </source>
</evidence>
<dbReference type="PANTHER" id="PTHR12919:SF20">
    <property type="entry name" value="SMALL RIBOSOMAL SUBUNIT PROTEIN BS16M"/>
    <property type="match status" value="1"/>
</dbReference>
<evidence type="ECO:0000256" key="1">
    <source>
        <dbReference type="ARBA" id="ARBA00022980"/>
    </source>
</evidence>
<dbReference type="InterPro" id="IPR023803">
    <property type="entry name" value="Ribosomal_bS16_dom_sf"/>
</dbReference>